<gene>
    <name evidence="1" type="ORF">CLOACE_02700</name>
</gene>
<dbReference type="OrthoDB" id="1911092at2"/>
<dbReference type="EMBL" id="LZFO01000003">
    <property type="protein sequence ID" value="OFI07441.1"/>
    <property type="molecule type" value="Genomic_DNA"/>
</dbReference>
<comment type="caution">
    <text evidence="1">The sequence shown here is derived from an EMBL/GenBank/DDBJ whole genome shotgun (WGS) entry which is preliminary data.</text>
</comment>
<dbReference type="RefSeq" id="WP_070109244.1">
    <property type="nucleotide sequence ID" value="NZ_LZFO01000003.1"/>
</dbReference>
<dbReference type="AlphaFoldDB" id="A0A1E8F285"/>
<protein>
    <submittedName>
        <fullName evidence="1">Uncharacterized protein</fullName>
    </submittedName>
</protein>
<name>A0A1E8F285_9CLOT</name>
<evidence type="ECO:0000313" key="1">
    <source>
        <dbReference type="EMBL" id="OFI07441.1"/>
    </source>
</evidence>
<sequence length="67" mass="7780">MGKNRKKIYGPHERGYLEEHSKKVTSYALRDHVELPNNLTDPIISNNIATWEFDYTSDELGNNEDQS</sequence>
<reference evidence="1 2" key="1">
    <citation type="submission" date="2016-06" db="EMBL/GenBank/DDBJ databases">
        <title>Genome sequence of Clostridium acetireducens DSM 10703.</title>
        <authorList>
            <person name="Poehlein A."/>
            <person name="Fluechter S."/>
            <person name="Duerre P."/>
            <person name="Daniel R."/>
        </authorList>
    </citation>
    <scope>NUCLEOTIDE SEQUENCE [LARGE SCALE GENOMIC DNA]</scope>
    <source>
        <strain evidence="1 2">DSM 10703</strain>
    </source>
</reference>
<dbReference type="PATRIC" id="fig|1121290.3.peg.273"/>
<dbReference type="Proteomes" id="UP000175744">
    <property type="component" value="Unassembled WGS sequence"/>
</dbReference>
<accession>A0A1E8F285</accession>
<evidence type="ECO:0000313" key="2">
    <source>
        <dbReference type="Proteomes" id="UP000175744"/>
    </source>
</evidence>
<proteinExistence type="predicted"/>
<organism evidence="1 2">
    <name type="scientific">Clostridium acetireducens DSM 10703</name>
    <dbReference type="NCBI Taxonomy" id="1121290"/>
    <lineage>
        <taxon>Bacteria</taxon>
        <taxon>Bacillati</taxon>
        <taxon>Bacillota</taxon>
        <taxon>Clostridia</taxon>
        <taxon>Eubacteriales</taxon>
        <taxon>Clostridiaceae</taxon>
        <taxon>Clostridium</taxon>
    </lineage>
</organism>
<keyword evidence="2" id="KW-1185">Reference proteome</keyword>